<feature type="chain" id="PRO_5022134795" evidence="5">
    <location>
        <begin position="25"/>
        <end position="387"/>
    </location>
</feature>
<reference evidence="6 7" key="1">
    <citation type="submission" date="2019-02" db="EMBL/GenBank/DDBJ databases">
        <title>Deep-cultivation of Planctomycetes and their phenomic and genomic characterization uncovers novel biology.</title>
        <authorList>
            <person name="Wiegand S."/>
            <person name="Jogler M."/>
            <person name="Boedeker C."/>
            <person name="Pinto D."/>
            <person name="Vollmers J."/>
            <person name="Rivas-Marin E."/>
            <person name="Kohn T."/>
            <person name="Peeters S.H."/>
            <person name="Heuer A."/>
            <person name="Rast P."/>
            <person name="Oberbeckmann S."/>
            <person name="Bunk B."/>
            <person name="Jeske O."/>
            <person name="Meyerdierks A."/>
            <person name="Storesund J.E."/>
            <person name="Kallscheuer N."/>
            <person name="Luecker S."/>
            <person name="Lage O.M."/>
            <person name="Pohl T."/>
            <person name="Merkel B.J."/>
            <person name="Hornburger P."/>
            <person name="Mueller R.-W."/>
            <person name="Bruemmer F."/>
            <person name="Labrenz M."/>
            <person name="Spormann A.M."/>
            <person name="Op den Camp H."/>
            <person name="Overmann J."/>
            <person name="Amann R."/>
            <person name="Jetten M.S.M."/>
            <person name="Mascher T."/>
            <person name="Medema M.H."/>
            <person name="Devos D.P."/>
            <person name="Kaster A.-K."/>
            <person name="Ovreas L."/>
            <person name="Rohde M."/>
            <person name="Galperin M.Y."/>
            <person name="Jogler C."/>
        </authorList>
    </citation>
    <scope>NUCLEOTIDE SEQUENCE [LARGE SCALE GENOMIC DNA]</scope>
    <source>
        <strain evidence="6 7">CA12</strain>
    </source>
</reference>
<feature type="region of interest" description="Disordered" evidence="4">
    <location>
        <begin position="365"/>
        <end position="387"/>
    </location>
</feature>
<keyword evidence="7" id="KW-1185">Reference proteome</keyword>
<name>A0A517P5D4_9PLAN</name>
<dbReference type="PROSITE" id="PS50005">
    <property type="entry name" value="TPR"/>
    <property type="match status" value="1"/>
</dbReference>
<dbReference type="InterPro" id="IPR011990">
    <property type="entry name" value="TPR-like_helical_dom_sf"/>
</dbReference>
<sequence length="387" mass="40396" precursor="true">MRVPFLTALCSLALIGCGANEASAPTTPAALVERARVLRERDDLAGAEEALTQALAAIPEAASGATTDDDALRAEALLERGITREQRDRPEDAEADYTAALALDGTLSRAWNNRAAVRASGGRLEEALEDWDAALAADPGDELALANRALARQEAGDFEGALKDAAAWERLAAGTFGPAYRKGTILLAQGENAAAVEALTEATRRAAAVQTDDPASFAVAWRELATALRRVGQPRESAQAWAEAVGRDPRLASSAEAIAAQFVSAAVDALEKRGFAPAGRPAPEGFDLLMNREDGAPVPVLLAEPAAGGAFVLSLEQLGRLEAAPEAWIAVPEEDTSEGARVTLHRAGEALRRGPRPVRFLIPADAPPTVEATPAPAPEPVPVPAEE</sequence>
<dbReference type="SMART" id="SM00028">
    <property type="entry name" value="TPR"/>
    <property type="match status" value="5"/>
</dbReference>
<accession>A0A517P5D4</accession>
<evidence type="ECO:0000256" key="1">
    <source>
        <dbReference type="ARBA" id="ARBA00022737"/>
    </source>
</evidence>
<protein>
    <submittedName>
        <fullName evidence="6">Tetratricopeptide repeat protein</fullName>
    </submittedName>
</protein>
<feature type="compositionally biased region" description="Low complexity" evidence="4">
    <location>
        <begin position="365"/>
        <end position="374"/>
    </location>
</feature>
<organism evidence="6 7">
    <name type="scientific">Alienimonas californiensis</name>
    <dbReference type="NCBI Taxonomy" id="2527989"/>
    <lineage>
        <taxon>Bacteria</taxon>
        <taxon>Pseudomonadati</taxon>
        <taxon>Planctomycetota</taxon>
        <taxon>Planctomycetia</taxon>
        <taxon>Planctomycetales</taxon>
        <taxon>Planctomycetaceae</taxon>
        <taxon>Alienimonas</taxon>
    </lineage>
</organism>
<feature type="repeat" description="TPR" evidence="3">
    <location>
        <begin position="108"/>
        <end position="141"/>
    </location>
</feature>
<evidence type="ECO:0000256" key="2">
    <source>
        <dbReference type="ARBA" id="ARBA00022803"/>
    </source>
</evidence>
<keyword evidence="1" id="KW-0677">Repeat</keyword>
<evidence type="ECO:0000313" key="6">
    <source>
        <dbReference type="EMBL" id="QDT14598.1"/>
    </source>
</evidence>
<dbReference type="EMBL" id="CP036265">
    <property type="protein sequence ID" value="QDT14598.1"/>
    <property type="molecule type" value="Genomic_DNA"/>
</dbReference>
<evidence type="ECO:0000313" key="7">
    <source>
        <dbReference type="Proteomes" id="UP000318741"/>
    </source>
</evidence>
<dbReference type="PANTHER" id="PTHR44858">
    <property type="entry name" value="TETRATRICOPEPTIDE REPEAT PROTEIN 6"/>
    <property type="match status" value="1"/>
</dbReference>
<evidence type="ECO:0000256" key="5">
    <source>
        <dbReference type="SAM" id="SignalP"/>
    </source>
</evidence>
<dbReference type="InterPro" id="IPR019734">
    <property type="entry name" value="TPR_rpt"/>
</dbReference>
<dbReference type="RefSeq" id="WP_145357478.1">
    <property type="nucleotide sequence ID" value="NZ_CP036265.1"/>
</dbReference>
<dbReference type="AlphaFoldDB" id="A0A517P5D4"/>
<evidence type="ECO:0000256" key="3">
    <source>
        <dbReference type="PROSITE-ProRule" id="PRU00339"/>
    </source>
</evidence>
<keyword evidence="5" id="KW-0732">Signal</keyword>
<gene>
    <name evidence="6" type="ORF">CA12_06730</name>
</gene>
<dbReference type="InterPro" id="IPR050498">
    <property type="entry name" value="Ycf3"/>
</dbReference>
<dbReference type="PANTHER" id="PTHR44858:SF1">
    <property type="entry name" value="UDP-N-ACETYLGLUCOSAMINE--PEPTIDE N-ACETYLGLUCOSAMINYLTRANSFERASE SPINDLY-RELATED"/>
    <property type="match status" value="1"/>
</dbReference>
<dbReference type="OrthoDB" id="568198at2"/>
<dbReference type="SUPFAM" id="SSF48452">
    <property type="entry name" value="TPR-like"/>
    <property type="match status" value="1"/>
</dbReference>
<dbReference type="KEGG" id="acaf:CA12_06730"/>
<dbReference type="Gene3D" id="1.25.40.10">
    <property type="entry name" value="Tetratricopeptide repeat domain"/>
    <property type="match status" value="2"/>
</dbReference>
<dbReference type="PROSITE" id="PS51257">
    <property type="entry name" value="PROKAR_LIPOPROTEIN"/>
    <property type="match status" value="1"/>
</dbReference>
<dbReference type="Proteomes" id="UP000318741">
    <property type="component" value="Chromosome"/>
</dbReference>
<proteinExistence type="predicted"/>
<feature type="compositionally biased region" description="Pro residues" evidence="4">
    <location>
        <begin position="375"/>
        <end position="387"/>
    </location>
</feature>
<feature type="signal peptide" evidence="5">
    <location>
        <begin position="1"/>
        <end position="24"/>
    </location>
</feature>
<keyword evidence="2 3" id="KW-0802">TPR repeat</keyword>
<evidence type="ECO:0000256" key="4">
    <source>
        <dbReference type="SAM" id="MobiDB-lite"/>
    </source>
</evidence>